<evidence type="ECO:0000313" key="12">
    <source>
        <dbReference type="Proteomes" id="UP000515152"/>
    </source>
</evidence>
<dbReference type="GO" id="GO:0008270">
    <property type="term" value="F:zinc ion binding"/>
    <property type="evidence" value="ECO:0007669"/>
    <property type="project" value="UniProtKB-KW"/>
</dbReference>
<keyword evidence="3" id="KW-0863">Zinc-finger</keyword>
<dbReference type="SUPFAM" id="SSF103657">
    <property type="entry name" value="BAR/IMD domain-like"/>
    <property type="match status" value="1"/>
</dbReference>
<dbReference type="Proteomes" id="UP000515152">
    <property type="component" value="Chromosome 1"/>
</dbReference>
<dbReference type="GO" id="GO:0051056">
    <property type="term" value="P:regulation of small GTPase mediated signal transduction"/>
    <property type="evidence" value="ECO:0007669"/>
    <property type="project" value="UniProtKB-ARBA"/>
</dbReference>
<dbReference type="OrthoDB" id="79452at2759"/>
<feature type="compositionally biased region" description="Low complexity" evidence="8">
    <location>
        <begin position="908"/>
        <end position="934"/>
    </location>
</feature>
<dbReference type="PROSITE" id="PS50238">
    <property type="entry name" value="RHOGAP"/>
    <property type="match status" value="1"/>
</dbReference>
<dbReference type="InterPro" id="IPR002219">
    <property type="entry name" value="PKC_DAG/PE"/>
</dbReference>
<dbReference type="InterPro" id="IPR046349">
    <property type="entry name" value="C1-like_sf"/>
</dbReference>
<dbReference type="InterPro" id="IPR051025">
    <property type="entry name" value="RhoGAP"/>
</dbReference>
<dbReference type="Gene3D" id="1.10.555.10">
    <property type="entry name" value="Rho GTPase activation protein"/>
    <property type="match status" value="1"/>
</dbReference>
<dbReference type="SUPFAM" id="SSF48350">
    <property type="entry name" value="GTPase activation domain, GAP"/>
    <property type="match status" value="1"/>
</dbReference>
<dbReference type="Pfam" id="PF22699">
    <property type="entry name" value="GMIP-like_FCH"/>
    <property type="match status" value="1"/>
</dbReference>
<evidence type="ECO:0000256" key="8">
    <source>
        <dbReference type="SAM" id="MobiDB-lite"/>
    </source>
</evidence>
<evidence type="ECO:0000259" key="10">
    <source>
        <dbReference type="PROSITE" id="PS50238"/>
    </source>
</evidence>
<dbReference type="Gene3D" id="1.20.1270.60">
    <property type="entry name" value="Arfaptin homology (AH) domain/BAR domain"/>
    <property type="match status" value="1"/>
</dbReference>
<reference evidence="13" key="1">
    <citation type="submission" date="2025-08" db="UniProtKB">
        <authorList>
            <consortium name="RefSeq"/>
        </authorList>
    </citation>
    <scope>IDENTIFICATION</scope>
</reference>
<evidence type="ECO:0000256" key="2">
    <source>
        <dbReference type="ARBA" id="ARBA00022723"/>
    </source>
</evidence>
<name>A0A6P8G6E9_CLUHA</name>
<feature type="region of interest" description="Disordered" evidence="8">
    <location>
        <begin position="1"/>
        <end position="27"/>
    </location>
</feature>
<feature type="region of interest" description="Disordered" evidence="8">
    <location>
        <begin position="873"/>
        <end position="961"/>
    </location>
</feature>
<protein>
    <submittedName>
        <fullName evidence="13">GEM-interacting protein isoform X1</fullName>
    </submittedName>
</protein>
<dbReference type="Pfam" id="PF00620">
    <property type="entry name" value="RhoGAP"/>
    <property type="match status" value="1"/>
</dbReference>
<dbReference type="InterPro" id="IPR000198">
    <property type="entry name" value="RhoGAP_dom"/>
</dbReference>
<dbReference type="PROSITE" id="PS51741">
    <property type="entry name" value="F_BAR"/>
    <property type="match status" value="1"/>
</dbReference>
<dbReference type="InterPro" id="IPR054713">
    <property type="entry name" value="GMIP/FCHO2-like_FCH"/>
</dbReference>
<evidence type="ECO:0000256" key="3">
    <source>
        <dbReference type="ARBA" id="ARBA00022771"/>
    </source>
</evidence>
<dbReference type="RefSeq" id="XP_031431656.1">
    <property type="nucleotide sequence ID" value="XM_031575796.2"/>
</dbReference>
<keyword evidence="2" id="KW-0479">Metal-binding</keyword>
<evidence type="ECO:0000256" key="6">
    <source>
        <dbReference type="PROSITE-ProRule" id="PRU01077"/>
    </source>
</evidence>
<keyword evidence="12" id="KW-1185">Reference proteome</keyword>
<dbReference type="InterPro" id="IPR027267">
    <property type="entry name" value="AH/BAR_dom_sf"/>
</dbReference>
<evidence type="ECO:0000256" key="4">
    <source>
        <dbReference type="ARBA" id="ARBA00022833"/>
    </source>
</evidence>
<dbReference type="GeneID" id="105905704"/>
<evidence type="ECO:0000256" key="1">
    <source>
        <dbReference type="ARBA" id="ARBA00022468"/>
    </source>
</evidence>
<feature type="region of interest" description="Disordered" evidence="8">
    <location>
        <begin position="72"/>
        <end position="99"/>
    </location>
</feature>
<proteinExistence type="predicted"/>
<feature type="region of interest" description="Disordered" evidence="8">
    <location>
        <begin position="383"/>
        <end position="442"/>
    </location>
</feature>
<evidence type="ECO:0000256" key="5">
    <source>
        <dbReference type="ARBA" id="ARBA00023054"/>
    </source>
</evidence>
<evidence type="ECO:0000256" key="7">
    <source>
        <dbReference type="SAM" id="Coils"/>
    </source>
</evidence>
<sequence length="1071" mass="120125">MADTEEATETERPKLRDQKVLTRSTDPKRMSEALREFDSFEVVINYDPVEEYDADPAYADADSFSIENIDQEDDATSEEVTQQSQCDVDDKEEGPSAQDADQALCRCDGGVEIAMQYAKMWCRYAKDLLAWMDKRISYEQEFAKNIMRAAETAKSSVSQQDMMPLQYIYTMALEQDAKNSSNAKHTAELLHQRCYQALACKRNEIDRWRREFKEQWSKEQKKMNDAESALKKARQQYIQRGEELEKAKAVTAKAVEESGGYKTLDKRRKSRDDAQTRMTEAEHLYKQCVTDAQNHQDELERVKEKIVIHIRKLICQGDTVLKEVTVNMFFFQRAQTEPIPLGYHNLELTCRPYEPGEPFLRYIFGNQQQLKPLQTFAFQEYVPQGRRSPSGGRRKTSNPLSHLQDSYALPDDVKRHSGDGRRPGNSDSESMGGSLESLCSPAHGNRRIPKVLSGTLSSDDLDEREMGTVYESERIDALSESNGSTGKVRTSRAALTHRLKKSKSKMVKCKQCENYVLVNGVECGECGLVIHRKCLEVCQLECEQRKGLLFGTCLSLLPRETPDEVPYIVRVCTAEIENRAMTVQGVYRISGAKPRILKLCQAFEIQKDNVDLSEHSPHDISSVLKHFFKELPEPLLTFDLYTNFINLGKEIQHMSEKSHVAENPKMVVDIMRSLRELLERLPLSNYSTLFHILAHLYRVSECYEENKMSPGNLGIIFGPTLLRPLVSGDVSMLALLETSYQALLVEFLISHHRQVFGQEQERPCTPPPPVPTAPLPQTPTRTACPTTLAASVPKEEGATFRERPCSLETSTIKRDSSEGYISDKSSSNEAVDQLSPQANEKAAVLAVRRAPPAACGGPGPFQAAQPRRPINRQPVKLHRHPTPAPRARPTSFRSGADNAAEKPESADSSRSSSPEPRCPMETQTQTHTQLQVQTRAHIQVQTRAHIQGWRENTPETARPRSRAGLALQGHLSPARLDVRLDDTVAALAAAAAANQKGGHSEGVEPAKSKTDQLAKLNSNQSNNRHGGEGEGRALGQSLRKLSGDEWTANKILSGLKLRRCGLGKGEQLHFV</sequence>
<dbReference type="InterPro" id="IPR008936">
    <property type="entry name" value="Rho_GTPase_activation_prot"/>
</dbReference>
<feature type="domain" description="Rho-GAP" evidence="10">
    <location>
        <begin position="552"/>
        <end position="756"/>
    </location>
</feature>
<dbReference type="SUPFAM" id="SSF57889">
    <property type="entry name" value="Cysteine-rich domain"/>
    <property type="match status" value="1"/>
</dbReference>
<feature type="domain" description="F-BAR" evidence="11">
    <location>
        <begin position="98"/>
        <end position="358"/>
    </location>
</feature>
<dbReference type="GO" id="GO:0007165">
    <property type="term" value="P:signal transduction"/>
    <property type="evidence" value="ECO:0007669"/>
    <property type="project" value="InterPro"/>
</dbReference>
<feature type="region of interest" description="Disordered" evidence="8">
    <location>
        <begin position="808"/>
        <end position="836"/>
    </location>
</feature>
<organism evidence="12 13">
    <name type="scientific">Clupea harengus</name>
    <name type="common">Atlantic herring</name>
    <dbReference type="NCBI Taxonomy" id="7950"/>
    <lineage>
        <taxon>Eukaryota</taxon>
        <taxon>Metazoa</taxon>
        <taxon>Chordata</taxon>
        <taxon>Craniata</taxon>
        <taxon>Vertebrata</taxon>
        <taxon>Euteleostomi</taxon>
        <taxon>Actinopterygii</taxon>
        <taxon>Neopterygii</taxon>
        <taxon>Teleostei</taxon>
        <taxon>Clupei</taxon>
        <taxon>Clupeiformes</taxon>
        <taxon>Clupeoidei</taxon>
        <taxon>Clupeidae</taxon>
        <taxon>Clupea</taxon>
    </lineage>
</organism>
<keyword evidence="5 6" id="KW-0175">Coiled coil</keyword>
<evidence type="ECO:0000259" key="11">
    <source>
        <dbReference type="PROSITE" id="PS51741"/>
    </source>
</evidence>
<dbReference type="KEGG" id="char:105905704"/>
<accession>A0A6P8G6E9</accession>
<dbReference type="PROSITE" id="PS00479">
    <property type="entry name" value="ZF_DAG_PE_1"/>
    <property type="match status" value="1"/>
</dbReference>
<feature type="compositionally biased region" description="Basic and acidic residues" evidence="8">
    <location>
        <begin position="808"/>
        <end position="817"/>
    </location>
</feature>
<feature type="compositionally biased region" description="Polar residues" evidence="8">
    <location>
        <begin position="823"/>
        <end position="836"/>
    </location>
</feature>
<dbReference type="PANTHER" id="PTHR15228:SF16">
    <property type="entry name" value="GEM-INTERACTING PROTEIN"/>
    <property type="match status" value="1"/>
</dbReference>
<feature type="domain" description="Phorbol-ester/DAG-type" evidence="9">
    <location>
        <begin position="496"/>
        <end position="542"/>
    </location>
</feature>
<feature type="compositionally biased region" description="Basic and acidic residues" evidence="8">
    <location>
        <begin position="9"/>
        <end position="27"/>
    </location>
</feature>
<dbReference type="InterPro" id="IPR031160">
    <property type="entry name" value="F_BAR_dom"/>
</dbReference>
<dbReference type="GO" id="GO:0005096">
    <property type="term" value="F:GTPase activator activity"/>
    <property type="evidence" value="ECO:0007669"/>
    <property type="project" value="UniProtKB-KW"/>
</dbReference>
<dbReference type="AlphaFoldDB" id="A0A6P8G6E9"/>
<feature type="compositionally biased region" description="Basic and acidic residues" evidence="8">
    <location>
        <begin position="411"/>
        <end position="424"/>
    </location>
</feature>
<feature type="coiled-coil region" evidence="7">
    <location>
        <begin position="285"/>
        <end position="312"/>
    </location>
</feature>
<dbReference type="CDD" id="cd20816">
    <property type="entry name" value="C1_GMIP-like"/>
    <property type="match status" value="1"/>
</dbReference>
<dbReference type="PANTHER" id="PTHR15228">
    <property type="entry name" value="SPERMATHECAL PHYSIOLOGY VARIANT"/>
    <property type="match status" value="1"/>
</dbReference>
<feature type="compositionally biased region" description="Pro residues" evidence="8">
    <location>
        <begin position="764"/>
        <end position="777"/>
    </location>
</feature>
<dbReference type="SMART" id="SM00324">
    <property type="entry name" value="RhoGAP"/>
    <property type="match status" value="1"/>
</dbReference>
<keyword evidence="4" id="KW-0862">Zinc</keyword>
<evidence type="ECO:0000313" key="13">
    <source>
        <dbReference type="RefSeq" id="XP_031431656.1"/>
    </source>
</evidence>
<keyword evidence="1" id="KW-0343">GTPase activation</keyword>
<evidence type="ECO:0000259" key="9">
    <source>
        <dbReference type="PROSITE" id="PS50081"/>
    </source>
</evidence>
<dbReference type="GO" id="GO:0005886">
    <property type="term" value="C:plasma membrane"/>
    <property type="evidence" value="ECO:0007669"/>
    <property type="project" value="TreeGrafter"/>
</dbReference>
<dbReference type="PROSITE" id="PS50081">
    <property type="entry name" value="ZF_DAG_PE_2"/>
    <property type="match status" value="1"/>
</dbReference>
<feature type="region of interest" description="Disordered" evidence="8">
    <location>
        <begin position="759"/>
        <end position="781"/>
    </location>
</feature>
<gene>
    <name evidence="13" type="primary">LOC105905704</name>
</gene>